<evidence type="ECO:0000313" key="2">
    <source>
        <dbReference type="EMBL" id="CAD98297.1"/>
    </source>
</evidence>
<proteinExistence type="predicted"/>
<accession>A0A7G2HJK8</accession>
<protein>
    <submittedName>
        <fullName evidence="2">Uncharacterized protein</fullName>
    </submittedName>
</protein>
<evidence type="ECO:0000256" key="1">
    <source>
        <dbReference type="SAM" id="SignalP"/>
    </source>
</evidence>
<keyword evidence="1" id="KW-0732">Signal</keyword>
<dbReference type="Proteomes" id="UP000242991">
    <property type="component" value="Chromosome 6"/>
</dbReference>
<feature type="chain" id="PRO_5028965853" evidence="1">
    <location>
        <begin position="27"/>
        <end position="107"/>
    </location>
</feature>
<evidence type="ECO:0000313" key="3">
    <source>
        <dbReference type="Proteomes" id="UP000242991"/>
    </source>
</evidence>
<name>A0A7G2HJK8_CRYPV</name>
<dbReference type="VEuPathDB" id="CryptoDB:CPATCC_0016450"/>
<dbReference type="AlphaFoldDB" id="A0A7G2HJK8"/>
<dbReference type="EMBL" id="BX538353">
    <property type="protein sequence ID" value="CAD98297.1"/>
    <property type="molecule type" value="Genomic_DNA"/>
</dbReference>
<reference evidence="2 3" key="1">
    <citation type="journal article" date="2003" name="Genome Res.">
        <title>Integrated mapping, chromosomal sequencing and sequence analysis of Cryptosporidium parvum.</title>
        <authorList>
            <person name="Bankier A.T."/>
            <person name="Spriggs H.F."/>
            <person name="Fartmann B."/>
            <person name="Konfortov B.A."/>
            <person name="Madera M."/>
            <person name="Vogel C."/>
            <person name="Teichmann S.A."/>
            <person name="Ivens A."/>
            <person name="Dear P.H."/>
        </authorList>
    </citation>
    <scope>NUCLEOTIDE SEQUENCE [LARGE SCALE GENOMIC DNA]</scope>
    <source>
        <strain evidence="2 3">Iowa</strain>
    </source>
</reference>
<feature type="signal peptide" evidence="1">
    <location>
        <begin position="1"/>
        <end position="26"/>
    </location>
</feature>
<gene>
    <name evidence="2" type="ORF">1MB.722</name>
</gene>
<sequence>MSKKEFERLQAVILVCLLYLCIHVEGNGRNVTGFVPEFRNSRREPILTRAPPVTILGDPSISLTIPARKVCYKGSFDSKYNSCTYIDKNDEAVPIYKVSNMKDFQLI</sequence>
<organism evidence="2 3">
    <name type="scientific">Cryptosporidium parvum</name>
    <dbReference type="NCBI Taxonomy" id="5807"/>
    <lineage>
        <taxon>Eukaryota</taxon>
        <taxon>Sar</taxon>
        <taxon>Alveolata</taxon>
        <taxon>Apicomplexa</taxon>
        <taxon>Conoidasida</taxon>
        <taxon>Coccidia</taxon>
        <taxon>Eucoccidiorida</taxon>
        <taxon>Eimeriorina</taxon>
        <taxon>Cryptosporidiidae</taxon>
        <taxon>Cryptosporidium</taxon>
    </lineage>
</organism>